<gene>
    <name evidence="1" type="ORF">CRENBAI_017725</name>
</gene>
<dbReference type="AlphaFoldDB" id="A0AAV9R5N1"/>
<keyword evidence="2" id="KW-1185">Reference proteome</keyword>
<dbReference type="EMBL" id="JAHHUM010002346">
    <property type="protein sequence ID" value="KAK5604428.1"/>
    <property type="molecule type" value="Genomic_DNA"/>
</dbReference>
<protein>
    <submittedName>
        <fullName evidence="1">Uncharacterized protein</fullName>
    </submittedName>
</protein>
<evidence type="ECO:0000313" key="2">
    <source>
        <dbReference type="Proteomes" id="UP001311232"/>
    </source>
</evidence>
<sequence length="220" mass="25083">MKSDETVRVVRDGCMMAVISNIRDRKRVLTREEDGCEPSLDSQKEMFNEYLEQLQSAVIFLSHNVRDALTKESTGKEPEEITEGEWMYRKVFHRTWNEPRWIGPFKVVTDTTYSLRVWLDEHQKKGRCSHKACSYCVSIFTVLLSSDTHAGPSPPLHDLTDLQSFASAQERRTFSTRGPPAVGCWAEHSSSQVQHVRCNQPGSLKRLEASHSSPECLPSL</sequence>
<comment type="caution">
    <text evidence="1">The sequence shown here is derived from an EMBL/GenBank/DDBJ whole genome shotgun (WGS) entry which is preliminary data.</text>
</comment>
<dbReference type="Proteomes" id="UP001311232">
    <property type="component" value="Unassembled WGS sequence"/>
</dbReference>
<feature type="non-terminal residue" evidence="1">
    <location>
        <position position="220"/>
    </location>
</feature>
<reference evidence="1 2" key="1">
    <citation type="submission" date="2021-06" db="EMBL/GenBank/DDBJ databases">
        <authorList>
            <person name="Palmer J.M."/>
        </authorList>
    </citation>
    <scope>NUCLEOTIDE SEQUENCE [LARGE SCALE GENOMIC DNA]</scope>
    <source>
        <strain evidence="1 2">MEX-2019</strain>
        <tissue evidence="1">Muscle</tissue>
    </source>
</reference>
<dbReference type="Gene3D" id="2.30.30.850">
    <property type="match status" value="1"/>
</dbReference>
<name>A0AAV9R5N1_9TELE</name>
<accession>A0AAV9R5N1</accession>
<proteinExistence type="predicted"/>
<evidence type="ECO:0000313" key="1">
    <source>
        <dbReference type="EMBL" id="KAK5604428.1"/>
    </source>
</evidence>
<organism evidence="1 2">
    <name type="scientific">Crenichthys baileyi</name>
    <name type="common">White River springfish</name>
    <dbReference type="NCBI Taxonomy" id="28760"/>
    <lineage>
        <taxon>Eukaryota</taxon>
        <taxon>Metazoa</taxon>
        <taxon>Chordata</taxon>
        <taxon>Craniata</taxon>
        <taxon>Vertebrata</taxon>
        <taxon>Euteleostomi</taxon>
        <taxon>Actinopterygii</taxon>
        <taxon>Neopterygii</taxon>
        <taxon>Teleostei</taxon>
        <taxon>Neoteleostei</taxon>
        <taxon>Acanthomorphata</taxon>
        <taxon>Ovalentaria</taxon>
        <taxon>Atherinomorphae</taxon>
        <taxon>Cyprinodontiformes</taxon>
        <taxon>Goodeidae</taxon>
        <taxon>Crenichthys</taxon>
    </lineage>
</organism>